<dbReference type="Gene3D" id="1.10.10.60">
    <property type="entry name" value="Homeodomain-like"/>
    <property type="match status" value="1"/>
</dbReference>
<dbReference type="InterPro" id="IPR018060">
    <property type="entry name" value="HTH_AraC"/>
</dbReference>
<dbReference type="PANTHER" id="PTHR46796:SF6">
    <property type="entry name" value="ARAC SUBFAMILY"/>
    <property type="match status" value="1"/>
</dbReference>
<keyword evidence="3" id="KW-0010">Activator</keyword>
<evidence type="ECO:0000256" key="2">
    <source>
        <dbReference type="ARBA" id="ARBA00023125"/>
    </source>
</evidence>
<name>A0A3S9ABG3_9BACL</name>
<dbReference type="InterPro" id="IPR050204">
    <property type="entry name" value="AraC_XylS_family_regulators"/>
</dbReference>
<feature type="domain" description="HTH araC/xylS-type" evidence="5">
    <location>
        <begin position="200"/>
        <end position="298"/>
    </location>
</feature>
<dbReference type="SUPFAM" id="SSF51215">
    <property type="entry name" value="Regulatory protein AraC"/>
    <property type="match status" value="1"/>
</dbReference>
<organism evidence="6 7">
    <name type="scientific">Paenibacillus albus</name>
    <dbReference type="NCBI Taxonomy" id="2495582"/>
    <lineage>
        <taxon>Bacteria</taxon>
        <taxon>Bacillati</taxon>
        <taxon>Bacillota</taxon>
        <taxon>Bacilli</taxon>
        <taxon>Bacillales</taxon>
        <taxon>Paenibacillaceae</taxon>
        <taxon>Paenibacillus</taxon>
    </lineage>
</organism>
<dbReference type="Pfam" id="PF12833">
    <property type="entry name" value="HTH_18"/>
    <property type="match status" value="1"/>
</dbReference>
<dbReference type="InterPro" id="IPR009057">
    <property type="entry name" value="Homeodomain-like_sf"/>
</dbReference>
<evidence type="ECO:0000256" key="3">
    <source>
        <dbReference type="ARBA" id="ARBA00023159"/>
    </source>
</evidence>
<dbReference type="RefSeq" id="WP_126019349.1">
    <property type="nucleotide sequence ID" value="NZ_CP034437.1"/>
</dbReference>
<dbReference type="InterPro" id="IPR018062">
    <property type="entry name" value="HTH_AraC-typ_CS"/>
</dbReference>
<dbReference type="SUPFAM" id="SSF46689">
    <property type="entry name" value="Homeodomain-like"/>
    <property type="match status" value="2"/>
</dbReference>
<evidence type="ECO:0000313" key="7">
    <source>
        <dbReference type="Proteomes" id="UP000272528"/>
    </source>
</evidence>
<dbReference type="Gene3D" id="2.60.120.10">
    <property type="entry name" value="Jelly Rolls"/>
    <property type="match status" value="1"/>
</dbReference>
<dbReference type="PANTHER" id="PTHR46796">
    <property type="entry name" value="HTH-TYPE TRANSCRIPTIONAL ACTIVATOR RHAS-RELATED"/>
    <property type="match status" value="1"/>
</dbReference>
<dbReference type="Proteomes" id="UP000272528">
    <property type="component" value="Chromosome"/>
</dbReference>
<keyword evidence="2" id="KW-0238">DNA-binding</keyword>
<dbReference type="GO" id="GO:0003700">
    <property type="term" value="F:DNA-binding transcription factor activity"/>
    <property type="evidence" value="ECO:0007669"/>
    <property type="project" value="InterPro"/>
</dbReference>
<dbReference type="SMART" id="SM00342">
    <property type="entry name" value="HTH_ARAC"/>
    <property type="match status" value="1"/>
</dbReference>
<dbReference type="InterPro" id="IPR003313">
    <property type="entry name" value="AraC-bd"/>
</dbReference>
<keyword evidence="4" id="KW-0804">Transcription</keyword>
<evidence type="ECO:0000256" key="1">
    <source>
        <dbReference type="ARBA" id="ARBA00023015"/>
    </source>
</evidence>
<dbReference type="InterPro" id="IPR014710">
    <property type="entry name" value="RmlC-like_jellyroll"/>
</dbReference>
<gene>
    <name evidence="6" type="ORF">EJC50_27915</name>
</gene>
<dbReference type="InterPro" id="IPR037923">
    <property type="entry name" value="HTH-like"/>
</dbReference>
<keyword evidence="7" id="KW-1185">Reference proteome</keyword>
<protein>
    <submittedName>
        <fullName evidence="6">AraC family transcriptional regulator</fullName>
    </submittedName>
</protein>
<proteinExistence type="predicted"/>
<sequence length="302" mass="35189">MDHLFQLPTMYTAIRIPGMEYARRPAGWSYPSHRHPYFEFLCCVEGEIRQWVNGQLYVLTPGDMILIGSDMHHRMEIGQDCLFFDFHFDVEQSDIHSIVQAAANPLLRYAENEPLLERIQQFLEEFGEDLHDMGRQNTAVSVGKRERQKAYVQQLERSIRMLSIHSRLLEIVGMLAGRLMQLSVSLSDMQVTPSQIRLAREASCYIEEHLLDEIRVHDVAKQLNVHRTHLHYCFKNVYGVSPSMYITSSRIREAKNLLLTRDWSMEEIGLHLRFSSSAHFSRAFRSAVGMPPIRFRQRARAL</sequence>
<dbReference type="AlphaFoldDB" id="A0A3S9ABG3"/>
<evidence type="ECO:0000259" key="5">
    <source>
        <dbReference type="PROSITE" id="PS01124"/>
    </source>
</evidence>
<dbReference type="OrthoDB" id="1975977at2"/>
<dbReference type="Pfam" id="PF02311">
    <property type="entry name" value="AraC_binding"/>
    <property type="match status" value="1"/>
</dbReference>
<dbReference type="PROSITE" id="PS01124">
    <property type="entry name" value="HTH_ARAC_FAMILY_2"/>
    <property type="match status" value="1"/>
</dbReference>
<accession>A0A3S9ABG3</accession>
<dbReference type="EMBL" id="CP034437">
    <property type="protein sequence ID" value="AZN43099.1"/>
    <property type="molecule type" value="Genomic_DNA"/>
</dbReference>
<reference evidence="7" key="1">
    <citation type="submission" date="2018-12" db="EMBL/GenBank/DDBJ databases">
        <title>Genome sequence of Peanibacillus sp.</title>
        <authorList>
            <person name="Subramani G."/>
            <person name="Srinivasan S."/>
            <person name="Kim M.K."/>
        </authorList>
    </citation>
    <scope>NUCLEOTIDE SEQUENCE [LARGE SCALE GENOMIC DNA]</scope>
    <source>
        <strain evidence="7">18JY67-1</strain>
    </source>
</reference>
<evidence type="ECO:0000313" key="6">
    <source>
        <dbReference type="EMBL" id="AZN43099.1"/>
    </source>
</evidence>
<evidence type="ECO:0000256" key="4">
    <source>
        <dbReference type="ARBA" id="ARBA00023163"/>
    </source>
</evidence>
<keyword evidence="1" id="KW-0805">Transcription regulation</keyword>
<dbReference type="PROSITE" id="PS00041">
    <property type="entry name" value="HTH_ARAC_FAMILY_1"/>
    <property type="match status" value="1"/>
</dbReference>
<dbReference type="KEGG" id="palb:EJC50_27915"/>
<dbReference type="GO" id="GO:0043565">
    <property type="term" value="F:sequence-specific DNA binding"/>
    <property type="evidence" value="ECO:0007669"/>
    <property type="project" value="InterPro"/>
</dbReference>